<dbReference type="AlphaFoldDB" id="A0A4R7AX10"/>
<comment type="caution">
    <text evidence="1">The sequence shown here is derived from an EMBL/GenBank/DDBJ whole genome shotgun (WGS) entry which is preliminary data.</text>
</comment>
<organism evidence="1 2">
    <name type="scientific">Paludibacterium purpuratum</name>
    <dbReference type="NCBI Taxonomy" id="1144873"/>
    <lineage>
        <taxon>Bacteria</taxon>
        <taxon>Pseudomonadati</taxon>
        <taxon>Pseudomonadota</taxon>
        <taxon>Betaproteobacteria</taxon>
        <taxon>Neisseriales</taxon>
        <taxon>Chromobacteriaceae</taxon>
        <taxon>Paludibacterium</taxon>
    </lineage>
</organism>
<gene>
    <name evidence="1" type="ORF">DFP86_12248</name>
</gene>
<dbReference type="RefSeq" id="WP_133684233.1">
    <property type="nucleotide sequence ID" value="NZ_SNZP01000022.1"/>
</dbReference>
<proteinExistence type="predicted"/>
<sequence>MDTPEEIEREEWYSQIYEEISTEAVLEFSYDRLRSYYLKNPKIAQNAFYTYLDGIEILSQHPTAAILLFVTSIEVALKSVLLKPVIYGLVHNESVADLISDLAVRNNGLDRFNKILDYILSEYSGINIQEHRIKGHKVDFLKELKSIQDVRNGISHRADRATHETAKLAEEIATEVIYKLVGGVLIGLGFSLEEDGTIST</sequence>
<evidence type="ECO:0000313" key="1">
    <source>
        <dbReference type="EMBL" id="TDR70646.1"/>
    </source>
</evidence>
<dbReference type="OrthoDB" id="9130315at2"/>
<dbReference type="EMBL" id="SNZP01000022">
    <property type="protein sequence ID" value="TDR70646.1"/>
    <property type="molecule type" value="Genomic_DNA"/>
</dbReference>
<keyword evidence="2" id="KW-1185">Reference proteome</keyword>
<dbReference type="Proteomes" id="UP000295611">
    <property type="component" value="Unassembled WGS sequence"/>
</dbReference>
<name>A0A4R7AX10_9NEIS</name>
<protein>
    <recommendedName>
        <fullName evidence="3">RiboL-PSP-HEPN domain-containing protein</fullName>
    </recommendedName>
</protein>
<evidence type="ECO:0000313" key="2">
    <source>
        <dbReference type="Proteomes" id="UP000295611"/>
    </source>
</evidence>
<evidence type="ECO:0008006" key="3">
    <source>
        <dbReference type="Google" id="ProtNLM"/>
    </source>
</evidence>
<reference evidence="1 2" key="1">
    <citation type="submission" date="2019-03" db="EMBL/GenBank/DDBJ databases">
        <title>Genomic Encyclopedia of Type Strains, Phase III (KMG-III): the genomes of soil and plant-associated and newly described type strains.</title>
        <authorList>
            <person name="Whitman W."/>
        </authorList>
    </citation>
    <scope>NUCLEOTIDE SEQUENCE [LARGE SCALE GENOMIC DNA]</scope>
    <source>
        <strain evidence="1 2">CECT 8976</strain>
    </source>
</reference>
<accession>A0A4R7AX10</accession>